<dbReference type="CDD" id="cd06587">
    <property type="entry name" value="VOC"/>
    <property type="match status" value="1"/>
</dbReference>
<dbReference type="SUPFAM" id="SSF54593">
    <property type="entry name" value="Glyoxalase/Bleomycin resistance protein/Dihydroxybiphenyl dioxygenase"/>
    <property type="match status" value="1"/>
</dbReference>
<evidence type="ECO:0000313" key="3">
    <source>
        <dbReference type="Proteomes" id="UP000294927"/>
    </source>
</evidence>
<dbReference type="Pfam" id="PF18029">
    <property type="entry name" value="Glyoxalase_6"/>
    <property type="match status" value="1"/>
</dbReference>
<dbReference type="InterPro" id="IPR029068">
    <property type="entry name" value="Glyas_Bleomycin-R_OHBP_Dase"/>
</dbReference>
<feature type="domain" description="VOC" evidence="1">
    <location>
        <begin position="4"/>
        <end position="119"/>
    </location>
</feature>
<evidence type="ECO:0000313" key="2">
    <source>
        <dbReference type="EMBL" id="TDV48023.1"/>
    </source>
</evidence>
<organism evidence="2 3">
    <name type="scientific">Actinophytocola oryzae</name>
    <dbReference type="NCBI Taxonomy" id="502181"/>
    <lineage>
        <taxon>Bacteria</taxon>
        <taxon>Bacillati</taxon>
        <taxon>Actinomycetota</taxon>
        <taxon>Actinomycetes</taxon>
        <taxon>Pseudonocardiales</taxon>
        <taxon>Pseudonocardiaceae</taxon>
    </lineage>
</organism>
<reference evidence="2 3" key="1">
    <citation type="submission" date="2019-03" db="EMBL/GenBank/DDBJ databases">
        <title>Genomic Encyclopedia of Archaeal and Bacterial Type Strains, Phase II (KMG-II): from individual species to whole genera.</title>
        <authorList>
            <person name="Goeker M."/>
        </authorList>
    </citation>
    <scope>NUCLEOTIDE SEQUENCE [LARGE SCALE GENOMIC DNA]</scope>
    <source>
        <strain evidence="2 3">DSM 45499</strain>
    </source>
</reference>
<dbReference type="PANTHER" id="PTHR35908">
    <property type="entry name" value="HYPOTHETICAL FUSION PROTEIN"/>
    <property type="match status" value="1"/>
</dbReference>
<sequence length="119" mass="13550">MIGELEAVVLDTRDPHRLAAFYREVIGAEIVVERRDWVTIADRQGRKLSFQTAPGHEAPRFPDPAGSQQFHLDVHVEDVDEAERKVLELGATRVPNANEDRTFRVYRDPAGHPFCLVFD</sequence>
<dbReference type="EMBL" id="SOCP01000009">
    <property type="protein sequence ID" value="TDV48023.1"/>
    <property type="molecule type" value="Genomic_DNA"/>
</dbReference>
<dbReference type="Gene3D" id="3.10.180.10">
    <property type="entry name" value="2,3-Dihydroxybiphenyl 1,2-Dioxygenase, domain 1"/>
    <property type="match status" value="1"/>
</dbReference>
<accession>A0A4R7VFJ7</accession>
<dbReference type="PROSITE" id="PS51819">
    <property type="entry name" value="VOC"/>
    <property type="match status" value="1"/>
</dbReference>
<keyword evidence="3" id="KW-1185">Reference proteome</keyword>
<dbReference type="GO" id="GO:0051213">
    <property type="term" value="F:dioxygenase activity"/>
    <property type="evidence" value="ECO:0007669"/>
    <property type="project" value="UniProtKB-KW"/>
</dbReference>
<dbReference type="OrthoDB" id="1645442at2"/>
<dbReference type="PANTHER" id="PTHR35908:SF1">
    <property type="entry name" value="CONSERVED PROTEIN"/>
    <property type="match status" value="1"/>
</dbReference>
<dbReference type="InterPro" id="IPR037523">
    <property type="entry name" value="VOC_core"/>
</dbReference>
<gene>
    <name evidence="2" type="ORF">CLV71_109267</name>
</gene>
<name>A0A4R7VFJ7_9PSEU</name>
<dbReference type="Proteomes" id="UP000294927">
    <property type="component" value="Unassembled WGS sequence"/>
</dbReference>
<evidence type="ECO:0000259" key="1">
    <source>
        <dbReference type="PROSITE" id="PS51819"/>
    </source>
</evidence>
<proteinExistence type="predicted"/>
<comment type="caution">
    <text evidence="2">The sequence shown here is derived from an EMBL/GenBank/DDBJ whole genome shotgun (WGS) entry which is preliminary data.</text>
</comment>
<dbReference type="RefSeq" id="WP_133905290.1">
    <property type="nucleotide sequence ID" value="NZ_SOCP01000009.1"/>
</dbReference>
<keyword evidence="2" id="KW-0560">Oxidoreductase</keyword>
<dbReference type="AlphaFoldDB" id="A0A4R7VFJ7"/>
<keyword evidence="2" id="KW-0223">Dioxygenase</keyword>
<protein>
    <submittedName>
        <fullName evidence="2">Glyoxalase/bleomycin resistance protein/dioxygenase superfamily protein</fullName>
    </submittedName>
</protein>
<dbReference type="InterPro" id="IPR041581">
    <property type="entry name" value="Glyoxalase_6"/>
</dbReference>